<accession>A0A1I1FU93</accession>
<dbReference type="EMBL" id="FOKQ01000006">
    <property type="protein sequence ID" value="SFC02875.1"/>
    <property type="molecule type" value="Genomic_DNA"/>
</dbReference>
<dbReference type="Proteomes" id="UP000182192">
    <property type="component" value="Unassembled WGS sequence"/>
</dbReference>
<name>A0A1I1FU93_RUMAL</name>
<dbReference type="RefSeq" id="WP_074960483.1">
    <property type="nucleotide sequence ID" value="NZ_FOKQ01000006.1"/>
</dbReference>
<evidence type="ECO:0000313" key="1">
    <source>
        <dbReference type="EMBL" id="SFC02875.1"/>
    </source>
</evidence>
<organism evidence="1 2">
    <name type="scientific">Ruminococcus albus</name>
    <dbReference type="NCBI Taxonomy" id="1264"/>
    <lineage>
        <taxon>Bacteria</taxon>
        <taxon>Bacillati</taxon>
        <taxon>Bacillota</taxon>
        <taxon>Clostridia</taxon>
        <taxon>Eubacteriales</taxon>
        <taxon>Oscillospiraceae</taxon>
        <taxon>Ruminococcus</taxon>
    </lineage>
</organism>
<reference evidence="1 2" key="1">
    <citation type="submission" date="2016-10" db="EMBL/GenBank/DDBJ databases">
        <authorList>
            <person name="de Groot N.N."/>
        </authorList>
    </citation>
    <scope>NUCLEOTIDE SEQUENCE [LARGE SCALE GENOMIC DNA]</scope>
    <source>
        <strain evidence="1 2">AR67</strain>
    </source>
</reference>
<evidence type="ECO:0000313" key="2">
    <source>
        <dbReference type="Proteomes" id="UP000182192"/>
    </source>
</evidence>
<proteinExistence type="predicted"/>
<dbReference type="AlphaFoldDB" id="A0A1I1FU93"/>
<sequence>MSRNLRIEPNDNELSLEANGVLSKMLNNPDTDYVKAVDLCAVCENDSLRTIKKALSELTDKGYLLRIGNTYAVNKVRITQMKLA</sequence>
<dbReference type="OrthoDB" id="1822247at2"/>
<protein>
    <submittedName>
        <fullName evidence="1">Uncharacterized protein</fullName>
    </submittedName>
</protein>
<gene>
    <name evidence="1" type="ORF">SAMN02910406_01019</name>
</gene>